<evidence type="ECO:0000313" key="4">
    <source>
        <dbReference type="Proteomes" id="UP000277928"/>
    </source>
</evidence>
<keyword evidence="4" id="KW-1185">Reference proteome</keyword>
<evidence type="ECO:0000256" key="1">
    <source>
        <dbReference type="SAM" id="Phobius"/>
    </source>
</evidence>
<dbReference type="OrthoDB" id="5831811at2759"/>
<gene>
    <name evidence="3" type="ORF">NLS_LOCUS1560</name>
</gene>
<dbReference type="PANTHER" id="PTHR21749">
    <property type="entry name" value="PRION-LIKE- Q/N-RICH -DOMAIN-BEARING PROTEIN PROTEIN 24"/>
    <property type="match status" value="1"/>
</dbReference>
<keyword evidence="1" id="KW-0812">Transmembrane</keyword>
<dbReference type="SUPFAM" id="SSF57302">
    <property type="entry name" value="Snake toxin-like"/>
    <property type="match status" value="1"/>
</dbReference>
<dbReference type="AlphaFoldDB" id="A0A3P6SVE6"/>
<feature type="signal peptide" evidence="2">
    <location>
        <begin position="1"/>
        <end position="21"/>
    </location>
</feature>
<feature type="transmembrane region" description="Helical" evidence="1">
    <location>
        <begin position="104"/>
        <end position="122"/>
    </location>
</feature>
<sequence>MPTTLTFLLLHSSLIWNVVNSLECYTGFSIVRGQTVGTTKEVCNKETDSCYIAMADVNLLSTVKKAGCSTIRCYLNKNKCVEQDLFGSKTMFCCCNDRDLCNTASSSLAIIISITLPLFFILS</sequence>
<evidence type="ECO:0000313" key="3">
    <source>
        <dbReference type="EMBL" id="VDK71780.1"/>
    </source>
</evidence>
<dbReference type="Gene3D" id="2.10.60.10">
    <property type="entry name" value="CD59"/>
    <property type="match status" value="1"/>
</dbReference>
<evidence type="ECO:0000256" key="2">
    <source>
        <dbReference type="SAM" id="SignalP"/>
    </source>
</evidence>
<dbReference type="PANTHER" id="PTHR21749:SF6">
    <property type="entry name" value="ACTIVIN_RECP DOMAIN-CONTAINING PROTEIN"/>
    <property type="match status" value="1"/>
</dbReference>
<keyword evidence="1" id="KW-0472">Membrane</keyword>
<organism evidence="3 4">
    <name type="scientific">Litomosoides sigmodontis</name>
    <name type="common">Filarial nematode worm</name>
    <dbReference type="NCBI Taxonomy" id="42156"/>
    <lineage>
        <taxon>Eukaryota</taxon>
        <taxon>Metazoa</taxon>
        <taxon>Ecdysozoa</taxon>
        <taxon>Nematoda</taxon>
        <taxon>Chromadorea</taxon>
        <taxon>Rhabditida</taxon>
        <taxon>Spirurina</taxon>
        <taxon>Spiruromorpha</taxon>
        <taxon>Filarioidea</taxon>
        <taxon>Onchocercidae</taxon>
        <taxon>Litomosoides</taxon>
    </lineage>
</organism>
<dbReference type="EMBL" id="UYRX01000056">
    <property type="protein sequence ID" value="VDK71780.1"/>
    <property type="molecule type" value="Genomic_DNA"/>
</dbReference>
<proteinExistence type="predicted"/>
<dbReference type="InterPro" id="IPR045860">
    <property type="entry name" value="Snake_toxin-like_sf"/>
</dbReference>
<reference evidence="3 4" key="1">
    <citation type="submission" date="2018-08" db="EMBL/GenBank/DDBJ databases">
        <authorList>
            <person name="Laetsch R D."/>
            <person name="Stevens L."/>
            <person name="Kumar S."/>
            <person name="Blaxter L. M."/>
        </authorList>
    </citation>
    <scope>NUCLEOTIDE SEQUENCE [LARGE SCALE GENOMIC DNA]</scope>
</reference>
<evidence type="ECO:0008006" key="5">
    <source>
        <dbReference type="Google" id="ProtNLM"/>
    </source>
</evidence>
<dbReference type="Proteomes" id="UP000277928">
    <property type="component" value="Unassembled WGS sequence"/>
</dbReference>
<name>A0A3P6SVE6_LITSI</name>
<keyword evidence="2" id="KW-0732">Signal</keyword>
<dbReference type="OMA" id="GCSSTRC"/>
<keyword evidence="1" id="KW-1133">Transmembrane helix</keyword>
<protein>
    <recommendedName>
        <fullName evidence="5">UPAR/Ly6 domain-containing protein</fullName>
    </recommendedName>
</protein>
<feature type="chain" id="PRO_5018190870" description="UPAR/Ly6 domain-containing protein" evidence="2">
    <location>
        <begin position="22"/>
        <end position="123"/>
    </location>
</feature>
<accession>A0A3P6SVE6</accession>